<reference evidence="9 10" key="1">
    <citation type="submission" date="2016-10" db="EMBL/GenBank/DDBJ databases">
        <authorList>
            <person name="de Groot N.N."/>
        </authorList>
    </citation>
    <scope>NUCLEOTIDE SEQUENCE [LARGE SCALE GENOMIC DNA]</scope>
    <source>
        <strain evidence="9 10">CGMCC 1.7056</strain>
    </source>
</reference>
<evidence type="ECO:0000256" key="7">
    <source>
        <dbReference type="RuleBase" id="RU363032"/>
    </source>
</evidence>
<keyword evidence="6 7" id="KW-0472">Membrane</keyword>
<gene>
    <name evidence="9" type="ORF">SAMN04487968_11163</name>
</gene>
<dbReference type="RefSeq" id="WP_091125158.1">
    <property type="nucleotide sequence ID" value="NZ_FOLB01000011.1"/>
</dbReference>
<evidence type="ECO:0000256" key="4">
    <source>
        <dbReference type="ARBA" id="ARBA00022692"/>
    </source>
</evidence>
<keyword evidence="4 7" id="KW-0812">Transmembrane</keyword>
<dbReference type="PANTHER" id="PTHR43163">
    <property type="entry name" value="DIPEPTIDE TRANSPORT SYSTEM PERMEASE PROTEIN DPPB-RELATED"/>
    <property type="match status" value="1"/>
</dbReference>
<dbReference type="PROSITE" id="PS50928">
    <property type="entry name" value="ABC_TM1"/>
    <property type="match status" value="1"/>
</dbReference>
<dbReference type="InterPro" id="IPR035906">
    <property type="entry name" value="MetI-like_sf"/>
</dbReference>
<evidence type="ECO:0000313" key="10">
    <source>
        <dbReference type="Proteomes" id="UP000198832"/>
    </source>
</evidence>
<evidence type="ECO:0000256" key="5">
    <source>
        <dbReference type="ARBA" id="ARBA00022989"/>
    </source>
</evidence>
<dbReference type="Pfam" id="PF00528">
    <property type="entry name" value="BPD_transp_1"/>
    <property type="match status" value="1"/>
</dbReference>
<name>A0A1I1LXA8_9ACTN</name>
<proteinExistence type="inferred from homology"/>
<evidence type="ECO:0000256" key="1">
    <source>
        <dbReference type="ARBA" id="ARBA00004651"/>
    </source>
</evidence>
<dbReference type="CDD" id="cd06261">
    <property type="entry name" value="TM_PBP2"/>
    <property type="match status" value="1"/>
</dbReference>
<sequence length="338" mass="36632">MFAYLVRRIIGGIVLLIVMSLVTFALFFASPVNPADFSCGKNCSPAQKKQTAAALGFDDNFFNQWADFGKGVFVGRDFPDDPKLRETAPETIAHCPAPCLGYSRERTANVTSLIKETLPVSVSLAILAFIIWIVGGVLFGVIAALRRGTIIDRGLVGISLVLYAFPTFFVGLLLYKFVAIKWGWVDIPRYETIADGGITGWASSLILPAITLAVFFMAAYVRMTRAYVIESLSEDYVRTARAKGLPARAVTFKHALRAALTPIVTMAGLDFAGLLGGAIITESVFNYPGLGKLAVQANRDYDLPTLVGLVLLLAAFVIIANIIVDVLYAVIDPRVRLS</sequence>
<keyword evidence="5 7" id="KW-1133">Transmembrane helix</keyword>
<evidence type="ECO:0000259" key="8">
    <source>
        <dbReference type="PROSITE" id="PS50928"/>
    </source>
</evidence>
<keyword evidence="10" id="KW-1185">Reference proteome</keyword>
<keyword evidence="2 7" id="KW-0813">Transport</keyword>
<dbReference type="AlphaFoldDB" id="A0A1I1LXA8"/>
<feature type="transmembrane region" description="Helical" evidence="7">
    <location>
        <begin position="306"/>
        <end position="331"/>
    </location>
</feature>
<protein>
    <submittedName>
        <fullName evidence="9">Peptide/nickel transport system permease protein</fullName>
    </submittedName>
</protein>
<dbReference type="STRING" id="574651.SAMN04487968_11163"/>
<dbReference type="SUPFAM" id="SSF161098">
    <property type="entry name" value="MetI-like"/>
    <property type="match status" value="1"/>
</dbReference>
<dbReference type="Gene3D" id="1.10.3720.10">
    <property type="entry name" value="MetI-like"/>
    <property type="match status" value="1"/>
</dbReference>
<feature type="transmembrane region" description="Helical" evidence="7">
    <location>
        <begin position="155"/>
        <end position="178"/>
    </location>
</feature>
<keyword evidence="3" id="KW-1003">Cell membrane</keyword>
<feature type="transmembrane region" description="Helical" evidence="7">
    <location>
        <begin position="258"/>
        <end position="280"/>
    </location>
</feature>
<dbReference type="InterPro" id="IPR000515">
    <property type="entry name" value="MetI-like"/>
</dbReference>
<dbReference type="Pfam" id="PF19300">
    <property type="entry name" value="BPD_transp_1_N"/>
    <property type="match status" value="1"/>
</dbReference>
<feature type="transmembrane region" description="Helical" evidence="7">
    <location>
        <begin position="9"/>
        <end position="28"/>
    </location>
</feature>
<evidence type="ECO:0000313" key="9">
    <source>
        <dbReference type="EMBL" id="SFC77867.1"/>
    </source>
</evidence>
<evidence type="ECO:0000256" key="3">
    <source>
        <dbReference type="ARBA" id="ARBA00022475"/>
    </source>
</evidence>
<dbReference type="EMBL" id="FOLB01000011">
    <property type="protein sequence ID" value="SFC77867.1"/>
    <property type="molecule type" value="Genomic_DNA"/>
</dbReference>
<evidence type="ECO:0000256" key="6">
    <source>
        <dbReference type="ARBA" id="ARBA00023136"/>
    </source>
</evidence>
<dbReference type="OrthoDB" id="147688at2"/>
<accession>A0A1I1LXA8</accession>
<feature type="domain" description="ABC transmembrane type-1" evidence="8">
    <location>
        <begin position="118"/>
        <end position="328"/>
    </location>
</feature>
<comment type="similarity">
    <text evidence="7">Belongs to the binding-protein-dependent transport system permease family.</text>
</comment>
<dbReference type="GO" id="GO:0055085">
    <property type="term" value="P:transmembrane transport"/>
    <property type="evidence" value="ECO:0007669"/>
    <property type="project" value="InterPro"/>
</dbReference>
<dbReference type="GO" id="GO:0005886">
    <property type="term" value="C:plasma membrane"/>
    <property type="evidence" value="ECO:0007669"/>
    <property type="project" value="UniProtKB-SubCell"/>
</dbReference>
<dbReference type="PANTHER" id="PTHR43163:SF6">
    <property type="entry name" value="DIPEPTIDE TRANSPORT SYSTEM PERMEASE PROTEIN DPPB-RELATED"/>
    <property type="match status" value="1"/>
</dbReference>
<organism evidence="9 10">
    <name type="scientific">Nocardioides terrae</name>
    <dbReference type="NCBI Taxonomy" id="574651"/>
    <lineage>
        <taxon>Bacteria</taxon>
        <taxon>Bacillati</taxon>
        <taxon>Actinomycetota</taxon>
        <taxon>Actinomycetes</taxon>
        <taxon>Propionibacteriales</taxon>
        <taxon>Nocardioidaceae</taxon>
        <taxon>Nocardioides</taxon>
    </lineage>
</organism>
<comment type="subcellular location">
    <subcellularLocation>
        <location evidence="1 7">Cell membrane</location>
        <topology evidence="1 7">Multi-pass membrane protein</topology>
    </subcellularLocation>
</comment>
<evidence type="ECO:0000256" key="2">
    <source>
        <dbReference type="ARBA" id="ARBA00022448"/>
    </source>
</evidence>
<feature type="transmembrane region" description="Helical" evidence="7">
    <location>
        <begin position="122"/>
        <end position="143"/>
    </location>
</feature>
<feature type="transmembrane region" description="Helical" evidence="7">
    <location>
        <begin position="198"/>
        <end position="221"/>
    </location>
</feature>
<dbReference type="InterPro" id="IPR045621">
    <property type="entry name" value="BPD_transp_1_N"/>
</dbReference>
<dbReference type="Proteomes" id="UP000198832">
    <property type="component" value="Unassembled WGS sequence"/>
</dbReference>